<accession>A0A1D8IPD3</accession>
<dbReference type="Proteomes" id="UP000095401">
    <property type="component" value="Chromosome"/>
</dbReference>
<dbReference type="RefSeq" id="WP_070078698.1">
    <property type="nucleotide sequence ID" value="NZ_CP017415.1"/>
</dbReference>
<dbReference type="Pfam" id="PF13751">
    <property type="entry name" value="DDE_Tnp_1_6"/>
    <property type="match status" value="1"/>
</dbReference>
<evidence type="ECO:0000313" key="2">
    <source>
        <dbReference type="EMBL" id="AOU98337.1"/>
    </source>
</evidence>
<dbReference type="AlphaFoldDB" id="A0A1D8IPD3"/>
<proteinExistence type="predicted"/>
<feature type="domain" description="Transposase DDE" evidence="1">
    <location>
        <begin position="23"/>
        <end position="69"/>
    </location>
</feature>
<gene>
    <name evidence="2" type="ORF">BI364_10505</name>
</gene>
<name>A0A1D8IPD3_9GAMM</name>
<dbReference type="InterPro" id="IPR025668">
    <property type="entry name" value="Tnp_DDE_dom"/>
</dbReference>
<sequence length="70" mass="7811">MAQNGYPALLAIDGRTAGRVSYKTRQTIRKRIEECFGRSKTTGGLRKSRSLGLAKLDFQFVLTMAAYNLI</sequence>
<dbReference type="EMBL" id="CP017415">
    <property type="protein sequence ID" value="AOU98337.1"/>
    <property type="molecule type" value="Genomic_DNA"/>
</dbReference>
<keyword evidence="3" id="KW-1185">Reference proteome</keyword>
<protein>
    <recommendedName>
        <fullName evidence="1">Transposase DDE domain-containing protein</fullName>
    </recommendedName>
</protein>
<organism evidence="2 3">
    <name type="scientific">Acidihalobacter yilgarnensis</name>
    <dbReference type="NCBI Taxonomy" id="2819280"/>
    <lineage>
        <taxon>Bacteria</taxon>
        <taxon>Pseudomonadati</taxon>
        <taxon>Pseudomonadota</taxon>
        <taxon>Gammaproteobacteria</taxon>
        <taxon>Chromatiales</taxon>
        <taxon>Ectothiorhodospiraceae</taxon>
        <taxon>Acidihalobacter</taxon>
    </lineage>
</organism>
<dbReference type="KEGG" id="aprs:BI364_10505"/>
<reference evidence="3" key="1">
    <citation type="submission" date="2016-09" db="EMBL/GenBank/DDBJ databases">
        <title>Acidihalobacter prosperus F5.</title>
        <authorList>
            <person name="Khaleque H.N."/>
            <person name="Ramsay J.P."/>
            <person name="Kaksonen A.H."/>
            <person name="Boxall N.J."/>
            <person name="Watkin E.L.J."/>
        </authorList>
    </citation>
    <scope>NUCLEOTIDE SEQUENCE [LARGE SCALE GENOMIC DNA]</scope>
    <source>
        <strain evidence="3">F5</strain>
    </source>
</reference>
<evidence type="ECO:0000259" key="1">
    <source>
        <dbReference type="Pfam" id="PF13751"/>
    </source>
</evidence>
<evidence type="ECO:0000313" key="3">
    <source>
        <dbReference type="Proteomes" id="UP000095401"/>
    </source>
</evidence>